<sequence length="179" mass="21293">MDIMRRSEVWLRAHSKNIEQEKYLEKKLTSFSTKCRRRTNQVQQQIFDIYHQELQPLQQEANKGTFQSHHLEYDSRHFAPQRNLHQRSPPKVEISDIRRSSQSTTVSELVKGASKRIKFPKIGIKLKTDNVIYVDQPRRKSTDNIADYWLRSLKAKSMKYHERDQRLSSIRRALNIGES</sequence>
<evidence type="ECO:0000313" key="1">
    <source>
        <dbReference type="EMBL" id="ESO89279.1"/>
    </source>
</evidence>
<protein>
    <submittedName>
        <fullName evidence="1">Uncharacterized protein</fullName>
    </submittedName>
</protein>
<dbReference type="OrthoDB" id="10571916at2759"/>
<dbReference type="EMBL" id="KB202619">
    <property type="protein sequence ID" value="ESO89279.1"/>
    <property type="molecule type" value="Genomic_DNA"/>
</dbReference>
<dbReference type="AlphaFoldDB" id="V4BL13"/>
<dbReference type="GeneID" id="20236275"/>
<reference evidence="1 2" key="1">
    <citation type="journal article" date="2013" name="Nature">
        <title>Insights into bilaterian evolution from three spiralian genomes.</title>
        <authorList>
            <person name="Simakov O."/>
            <person name="Marletaz F."/>
            <person name="Cho S.J."/>
            <person name="Edsinger-Gonzales E."/>
            <person name="Havlak P."/>
            <person name="Hellsten U."/>
            <person name="Kuo D.H."/>
            <person name="Larsson T."/>
            <person name="Lv J."/>
            <person name="Arendt D."/>
            <person name="Savage R."/>
            <person name="Osoegawa K."/>
            <person name="de Jong P."/>
            <person name="Grimwood J."/>
            <person name="Chapman J.A."/>
            <person name="Shapiro H."/>
            <person name="Aerts A."/>
            <person name="Otillar R.P."/>
            <person name="Terry A.Y."/>
            <person name="Boore J.L."/>
            <person name="Grigoriev I.V."/>
            <person name="Lindberg D.R."/>
            <person name="Seaver E.C."/>
            <person name="Weisblat D.A."/>
            <person name="Putnam N.H."/>
            <person name="Rokhsar D.S."/>
        </authorList>
    </citation>
    <scope>NUCLEOTIDE SEQUENCE [LARGE SCALE GENOMIC DNA]</scope>
</reference>
<organism evidence="1 2">
    <name type="scientific">Lottia gigantea</name>
    <name type="common">Giant owl limpet</name>
    <dbReference type="NCBI Taxonomy" id="225164"/>
    <lineage>
        <taxon>Eukaryota</taxon>
        <taxon>Metazoa</taxon>
        <taxon>Spiralia</taxon>
        <taxon>Lophotrochozoa</taxon>
        <taxon>Mollusca</taxon>
        <taxon>Gastropoda</taxon>
        <taxon>Patellogastropoda</taxon>
        <taxon>Lottioidea</taxon>
        <taxon>Lottiidae</taxon>
        <taxon>Lottia</taxon>
    </lineage>
</organism>
<name>V4BL13_LOTGI</name>
<dbReference type="RefSeq" id="XP_009060308.1">
    <property type="nucleotide sequence ID" value="XM_009062060.1"/>
</dbReference>
<gene>
    <name evidence="1" type="ORF">LOTGIDRAFT_154375</name>
</gene>
<dbReference type="KEGG" id="lgi:LOTGIDRAFT_154375"/>
<evidence type="ECO:0000313" key="2">
    <source>
        <dbReference type="Proteomes" id="UP000030746"/>
    </source>
</evidence>
<proteinExistence type="predicted"/>
<accession>V4BL13</accession>
<keyword evidence="2" id="KW-1185">Reference proteome</keyword>
<dbReference type="HOGENOM" id="CLU_1505145_0_0_1"/>
<dbReference type="CTD" id="20236275"/>
<dbReference type="Proteomes" id="UP000030746">
    <property type="component" value="Unassembled WGS sequence"/>
</dbReference>